<gene>
    <name evidence="2" type="ORF">Naga_100744g2</name>
</gene>
<name>W7U9N2_9STRA</name>
<keyword evidence="3" id="KW-1185">Reference proteome</keyword>
<feature type="region of interest" description="Disordered" evidence="1">
    <location>
        <begin position="1"/>
        <end position="127"/>
    </location>
</feature>
<organism evidence="2 3">
    <name type="scientific">Nannochloropsis gaditana</name>
    <dbReference type="NCBI Taxonomy" id="72520"/>
    <lineage>
        <taxon>Eukaryota</taxon>
        <taxon>Sar</taxon>
        <taxon>Stramenopiles</taxon>
        <taxon>Ochrophyta</taxon>
        <taxon>Eustigmatophyceae</taxon>
        <taxon>Eustigmatales</taxon>
        <taxon>Monodopsidaceae</taxon>
        <taxon>Nannochloropsis</taxon>
    </lineage>
</organism>
<feature type="compositionally biased region" description="Gly residues" evidence="1">
    <location>
        <begin position="267"/>
        <end position="281"/>
    </location>
</feature>
<evidence type="ECO:0000256" key="1">
    <source>
        <dbReference type="SAM" id="MobiDB-lite"/>
    </source>
</evidence>
<comment type="caution">
    <text evidence="2">The sequence shown here is derived from an EMBL/GenBank/DDBJ whole genome shotgun (WGS) entry which is preliminary data.</text>
</comment>
<reference evidence="2 3" key="1">
    <citation type="journal article" date="2014" name="Mol. Plant">
        <title>Chromosome Scale Genome Assembly and Transcriptome Profiling of Nannochloropsis gaditana in Nitrogen Depletion.</title>
        <authorList>
            <person name="Corteggiani Carpinelli E."/>
            <person name="Telatin A."/>
            <person name="Vitulo N."/>
            <person name="Forcato C."/>
            <person name="D'Angelo M."/>
            <person name="Schiavon R."/>
            <person name="Vezzi A."/>
            <person name="Giacometti G.M."/>
            <person name="Morosinotto T."/>
            <person name="Valle G."/>
        </authorList>
    </citation>
    <scope>NUCLEOTIDE SEQUENCE [LARGE SCALE GENOMIC DNA]</scope>
    <source>
        <strain evidence="2 3">B-31</strain>
    </source>
</reference>
<dbReference type="OrthoDB" id="10493105at2759"/>
<proteinExistence type="predicted"/>
<sequence length="287" mass="30790">MLKGLRNLWSPSPPGEASLGSNGCGVRGGVTPSSGQRGSRKGSLPRAAAAAALLAFSASPRARASRRVTRHEQRGRSHNRKRSSNVTVSRKAQKEKQKKKRRRKSSSPSPTEEKGVETTRPDSNAPTAFLGKAEQAARNSGVVTLADYEMGCKRQRRTRPLDLDRPMPVIVAGRRDEQSTIQELLSLPGLPHVEAPESVRNVECFQEVLDRAPQETAFLPGPGMVLTDLKLTAAETEMAAAMKEAEVTTPHFAEVEGEGKRPRAAAGEGGGEGGGRAGESTGGRRRW</sequence>
<dbReference type="AlphaFoldDB" id="W7U9N2"/>
<dbReference type="EMBL" id="AZIL01000137">
    <property type="protein sequence ID" value="EWM29506.1"/>
    <property type="molecule type" value="Genomic_DNA"/>
</dbReference>
<dbReference type="Proteomes" id="UP000019335">
    <property type="component" value="Chromosome 2"/>
</dbReference>
<feature type="compositionally biased region" description="Basic residues" evidence="1">
    <location>
        <begin position="91"/>
        <end position="105"/>
    </location>
</feature>
<protein>
    <submittedName>
        <fullName evidence="2">Uncharacterized protein</fullName>
    </submittedName>
</protein>
<feature type="region of interest" description="Disordered" evidence="1">
    <location>
        <begin position="250"/>
        <end position="287"/>
    </location>
</feature>
<accession>W7U9N2</accession>
<evidence type="ECO:0000313" key="3">
    <source>
        <dbReference type="Proteomes" id="UP000019335"/>
    </source>
</evidence>
<feature type="compositionally biased region" description="Low complexity" evidence="1">
    <location>
        <begin position="44"/>
        <end position="62"/>
    </location>
</feature>
<feature type="compositionally biased region" description="Basic and acidic residues" evidence="1">
    <location>
        <begin position="111"/>
        <end position="120"/>
    </location>
</feature>
<evidence type="ECO:0000313" key="2">
    <source>
        <dbReference type="EMBL" id="EWM29506.1"/>
    </source>
</evidence>